<proteinExistence type="predicted"/>
<comment type="caution">
    <text evidence="3">The sequence shown here is derived from an EMBL/GenBank/DDBJ whole genome shotgun (WGS) entry which is preliminary data.</text>
</comment>
<dbReference type="RefSeq" id="WP_319047787.1">
    <property type="nucleotide sequence ID" value="NZ_JAUQUG010000046.1"/>
</dbReference>
<dbReference type="EMBL" id="JAUQUR010000002">
    <property type="protein sequence ID" value="MDX4068967.1"/>
    <property type="molecule type" value="Genomic_DNA"/>
</dbReference>
<evidence type="ECO:0000313" key="4">
    <source>
        <dbReference type="Proteomes" id="UP001283691"/>
    </source>
</evidence>
<dbReference type="Proteomes" id="UP001283691">
    <property type="component" value="Unassembled WGS sequence"/>
</dbReference>
<dbReference type="AlphaFoldDB" id="A0AAW9D9J6"/>
<reference evidence="3" key="2">
    <citation type="submission" date="2023-07" db="EMBL/GenBank/DDBJ databases">
        <authorList>
            <person name="Zhang M."/>
            <person name="Zhou G."/>
        </authorList>
    </citation>
    <scope>NUCLEOTIDE SEQUENCE</scope>
    <source>
        <strain evidence="3">BJSY19SF1-2</strain>
    </source>
</reference>
<evidence type="ECO:0000313" key="3">
    <source>
        <dbReference type="EMBL" id="MDX4068967.1"/>
    </source>
</evidence>
<organism evidence="3 4">
    <name type="scientific">Aliarcobacter skirrowii</name>
    <dbReference type="NCBI Taxonomy" id="28200"/>
    <lineage>
        <taxon>Bacteria</taxon>
        <taxon>Pseudomonadati</taxon>
        <taxon>Campylobacterota</taxon>
        <taxon>Epsilonproteobacteria</taxon>
        <taxon>Campylobacterales</taxon>
        <taxon>Arcobacteraceae</taxon>
        <taxon>Aliarcobacter</taxon>
    </lineage>
</organism>
<keyword evidence="3" id="KW-0966">Cell projection</keyword>
<keyword evidence="3" id="KW-0969">Cilium</keyword>
<sequence>MFLGDTNMDINAINNTNSIQNLNNLNSNQNIALEKSQLKYSVEDFQSSESTSLAVSKSSIIRSEFSQDIQSTNETIAKTKIAEASMNNLQDFLKNIDQKLQNSENLQNKNDLKQEINQELRDFNQLAFSTKYKDENLIASRYSDDQDSITLSANGSLYSITKPNIANFTNNIFDAINNSDLNNPENLQKAIKSVEETAAQIGNIANEFENFSKQLIEDVRNRIDEQRYNNNVIDFGRESSDFTKANININAGYLAASQANIVQEQSVRLLS</sequence>
<dbReference type="Pfam" id="PF00700">
    <property type="entry name" value="Flagellin_C"/>
    <property type="match status" value="1"/>
</dbReference>
<reference evidence="3" key="1">
    <citation type="journal article" date="2023" name="Front. Microbiol.">
        <title>Genomic diversity and taxonomic marker for Arcobacter species.</title>
        <authorList>
            <person name="Zhou G."/>
            <person name="Gu Y."/>
            <person name="Wang H."/>
            <person name="Chen X."/>
            <person name="Zhang X."/>
            <person name="Shao Z."/>
            <person name="Yan X."/>
            <person name="Zhang J."/>
            <person name="Zhang M."/>
        </authorList>
    </citation>
    <scope>NUCLEOTIDE SEQUENCE</scope>
    <source>
        <strain evidence="3">BJSY19SF1-2</strain>
    </source>
</reference>
<dbReference type="InterPro" id="IPR046358">
    <property type="entry name" value="Flagellin_C"/>
</dbReference>
<protein>
    <submittedName>
        <fullName evidence="3">Flagellin</fullName>
    </submittedName>
</protein>
<feature type="coiled-coil region" evidence="1">
    <location>
        <begin position="86"/>
        <end position="126"/>
    </location>
</feature>
<feature type="domain" description="Flagellin C-terminal" evidence="2">
    <location>
        <begin position="187"/>
        <end position="270"/>
    </location>
</feature>
<dbReference type="Gene3D" id="1.20.1330.10">
    <property type="entry name" value="f41 fragment of flagellin, N-terminal domain"/>
    <property type="match status" value="1"/>
</dbReference>
<evidence type="ECO:0000256" key="1">
    <source>
        <dbReference type="SAM" id="Coils"/>
    </source>
</evidence>
<name>A0AAW9D9J6_9BACT</name>
<accession>A0AAW9D9J6</accession>
<keyword evidence="3" id="KW-0282">Flagellum</keyword>
<gene>
    <name evidence="3" type="ORF">Q6A80_04440</name>
</gene>
<evidence type="ECO:0000259" key="2">
    <source>
        <dbReference type="Pfam" id="PF00700"/>
    </source>
</evidence>
<keyword evidence="1" id="KW-0175">Coiled coil</keyword>